<proteinExistence type="inferred from homology"/>
<protein>
    <submittedName>
        <fullName evidence="18">Glycosyl transferase</fullName>
    </submittedName>
</protein>
<dbReference type="SUPFAM" id="SSF56601">
    <property type="entry name" value="beta-lactamase/transpeptidase-like"/>
    <property type="match status" value="1"/>
</dbReference>
<dbReference type="InterPro" id="IPR050396">
    <property type="entry name" value="Glycosyltr_51/Transpeptidase"/>
</dbReference>
<dbReference type="GO" id="GO:0009252">
    <property type="term" value="P:peptidoglycan biosynthetic process"/>
    <property type="evidence" value="ECO:0007669"/>
    <property type="project" value="UniProtKB-UniPathway"/>
</dbReference>
<organism evidence="18 19">
    <name type="scientific">Rhodovulum sulfidophilum</name>
    <name type="common">Rhodobacter sulfidophilus</name>
    <dbReference type="NCBI Taxonomy" id="35806"/>
    <lineage>
        <taxon>Bacteria</taxon>
        <taxon>Pseudomonadati</taxon>
        <taxon>Pseudomonadota</taxon>
        <taxon>Alphaproteobacteria</taxon>
        <taxon>Rhodobacterales</taxon>
        <taxon>Paracoccaceae</taxon>
        <taxon>Rhodovulum</taxon>
    </lineage>
</organism>
<dbReference type="GO" id="GO:0009002">
    <property type="term" value="F:serine-type D-Ala-D-Ala carboxypeptidase activity"/>
    <property type="evidence" value="ECO:0007669"/>
    <property type="project" value="UniProtKB-EC"/>
</dbReference>
<sequence length="665" mass="70705">MGKKKSGAKPRLGRMERMLRGGIRGIFRVTWWVGLRVAILGALILGVSVAYYMTRLPALDELLDGRDRGSVTLLDEGDQTFAWRGQQLGLLRADEASPHLVNAIVATEDKRFYWHFGIDLKGTLRALLVNARAGSTVQGGSSITQQVAKLLYFDNSRTLERKLKEIPAAIALDLKFSKNEILSIYLNRAYLGAGATGFEAAAQRYFGKSAREVTPAEAAMLAGLLRAPSRFAPTNDLNAAQERANVIVGLMEDQGYLTPAQADAARARPAALSHAAAARAGGEFADWIMQTGPDFLTRRTTEDIEVLTTFDPRIQRAAEEALKSVFSTKLKAGSNAQAAIVVLSPDGAVRAMVGGRDLGGSDGQFNRATQALRQTGSLFKPFVFAAALQAGASPYDTVLDAPLTINVPGSGAWSPQNYTRDFRGQITLADALAHSINTATIRVAEDTGRARVRAVAQDFGVASPIAEGPALALGASEATLLEMTGAYAGFLNGGVRATPYGIRQLRLKSDGTPLMGATAGAPVRVLDERAAGELVWMMSRVITDGTGARARLGDRPAAGKTGTTQAARDAWFIGFTADYVAGVWMGYDDNTPLKGVSGGGLPAEIWRETMLRVEDGLPVRPLPEVVPSPPAVAVALPSPSEVVENVGDAVQSVFRNVLGGLFGRN</sequence>
<evidence type="ECO:0000256" key="2">
    <source>
        <dbReference type="ARBA" id="ARBA00007090"/>
    </source>
</evidence>
<evidence type="ECO:0000256" key="7">
    <source>
        <dbReference type="ARBA" id="ARBA00022679"/>
    </source>
</evidence>
<comment type="catalytic activity">
    <reaction evidence="14">
        <text>[GlcNAc-(1-&gt;4)-Mur2Ac(oyl-L-Ala-gamma-D-Glu-L-Lys-D-Ala-D-Ala)](n)-di-trans,octa-cis-undecaprenyl diphosphate + beta-D-GlcNAc-(1-&gt;4)-Mur2Ac(oyl-L-Ala-gamma-D-Glu-L-Lys-D-Ala-D-Ala)-di-trans,octa-cis-undecaprenyl diphosphate = [GlcNAc-(1-&gt;4)-Mur2Ac(oyl-L-Ala-gamma-D-Glu-L-Lys-D-Ala-D-Ala)](n+1)-di-trans,octa-cis-undecaprenyl diphosphate + di-trans,octa-cis-undecaprenyl diphosphate + H(+)</text>
        <dbReference type="Rhea" id="RHEA:23708"/>
        <dbReference type="Rhea" id="RHEA-COMP:9602"/>
        <dbReference type="Rhea" id="RHEA-COMP:9603"/>
        <dbReference type="ChEBI" id="CHEBI:15378"/>
        <dbReference type="ChEBI" id="CHEBI:58405"/>
        <dbReference type="ChEBI" id="CHEBI:60033"/>
        <dbReference type="ChEBI" id="CHEBI:78435"/>
        <dbReference type="EC" id="2.4.99.28"/>
    </reaction>
</comment>
<keyword evidence="9" id="KW-0133">Cell shape</keyword>
<dbReference type="GO" id="GO:0008955">
    <property type="term" value="F:peptidoglycan glycosyltransferase activity"/>
    <property type="evidence" value="ECO:0007669"/>
    <property type="project" value="UniProtKB-EC"/>
</dbReference>
<evidence type="ECO:0000259" key="16">
    <source>
        <dbReference type="Pfam" id="PF00905"/>
    </source>
</evidence>
<keyword evidence="15" id="KW-0472">Membrane</keyword>
<evidence type="ECO:0000256" key="9">
    <source>
        <dbReference type="ARBA" id="ARBA00022960"/>
    </source>
</evidence>
<dbReference type="GO" id="GO:0008658">
    <property type="term" value="F:penicillin binding"/>
    <property type="evidence" value="ECO:0007669"/>
    <property type="project" value="InterPro"/>
</dbReference>
<accession>A0A2W5Q4H8</accession>
<dbReference type="PANTHER" id="PTHR32282:SF33">
    <property type="entry name" value="PEPTIDOGLYCAN GLYCOSYLTRANSFERASE"/>
    <property type="match status" value="1"/>
</dbReference>
<evidence type="ECO:0000256" key="8">
    <source>
        <dbReference type="ARBA" id="ARBA00022801"/>
    </source>
</evidence>
<evidence type="ECO:0000313" key="19">
    <source>
        <dbReference type="Proteomes" id="UP000249185"/>
    </source>
</evidence>
<evidence type="ECO:0000256" key="10">
    <source>
        <dbReference type="ARBA" id="ARBA00022984"/>
    </source>
</evidence>
<dbReference type="Pfam" id="PF00912">
    <property type="entry name" value="Transgly"/>
    <property type="match status" value="1"/>
</dbReference>
<comment type="catalytic activity">
    <reaction evidence="13">
        <text>Preferential cleavage: (Ac)2-L-Lys-D-Ala-|-D-Ala. Also transpeptidation of peptidyl-alanyl moieties that are N-acyl substituents of D-alanine.</text>
        <dbReference type="EC" id="3.4.16.4"/>
    </reaction>
</comment>
<dbReference type="EMBL" id="QFPW01000001">
    <property type="protein sequence ID" value="PZQ52257.1"/>
    <property type="molecule type" value="Genomic_DNA"/>
</dbReference>
<comment type="pathway">
    <text evidence="1">Cell wall biogenesis; peptidoglycan biosynthesis.</text>
</comment>
<comment type="caution">
    <text evidence="18">The sequence shown here is derived from an EMBL/GenBank/DDBJ whole genome shotgun (WGS) entry which is preliminary data.</text>
</comment>
<evidence type="ECO:0000256" key="11">
    <source>
        <dbReference type="ARBA" id="ARBA00023268"/>
    </source>
</evidence>
<dbReference type="AlphaFoldDB" id="A0A2W5Q4H8"/>
<feature type="transmembrane region" description="Helical" evidence="15">
    <location>
        <begin position="21"/>
        <end position="53"/>
    </location>
</feature>
<keyword evidence="10" id="KW-0573">Peptidoglycan synthesis</keyword>
<keyword evidence="7 18" id="KW-0808">Transferase</keyword>
<evidence type="ECO:0000256" key="12">
    <source>
        <dbReference type="ARBA" id="ARBA00023316"/>
    </source>
</evidence>
<keyword evidence="4" id="KW-0121">Carboxypeptidase</keyword>
<gene>
    <name evidence="18" type="ORF">DI556_00930</name>
</gene>
<dbReference type="GO" id="GO:0008360">
    <property type="term" value="P:regulation of cell shape"/>
    <property type="evidence" value="ECO:0007669"/>
    <property type="project" value="UniProtKB-KW"/>
</dbReference>
<comment type="similarity">
    <text evidence="3">In the N-terminal section; belongs to the glycosyltransferase 51 family.</text>
</comment>
<evidence type="ECO:0000256" key="3">
    <source>
        <dbReference type="ARBA" id="ARBA00007739"/>
    </source>
</evidence>
<evidence type="ECO:0000256" key="1">
    <source>
        <dbReference type="ARBA" id="ARBA00004752"/>
    </source>
</evidence>
<dbReference type="InterPro" id="IPR001264">
    <property type="entry name" value="Glyco_trans_51"/>
</dbReference>
<keyword evidence="12" id="KW-0961">Cell wall biogenesis/degradation</keyword>
<evidence type="ECO:0000256" key="5">
    <source>
        <dbReference type="ARBA" id="ARBA00022670"/>
    </source>
</evidence>
<dbReference type="GO" id="GO:0030288">
    <property type="term" value="C:outer membrane-bounded periplasmic space"/>
    <property type="evidence" value="ECO:0007669"/>
    <property type="project" value="TreeGrafter"/>
</dbReference>
<dbReference type="GO" id="GO:0071555">
    <property type="term" value="P:cell wall organization"/>
    <property type="evidence" value="ECO:0007669"/>
    <property type="project" value="UniProtKB-KW"/>
</dbReference>
<dbReference type="UniPathway" id="UPA00219"/>
<reference evidence="18 19" key="1">
    <citation type="submission" date="2017-08" db="EMBL/GenBank/DDBJ databases">
        <title>Infants hospitalized years apart are colonized by the same room-sourced microbial strains.</title>
        <authorList>
            <person name="Brooks B."/>
            <person name="Olm M.R."/>
            <person name="Firek B.A."/>
            <person name="Baker R."/>
            <person name="Thomas B.C."/>
            <person name="Morowitz M.J."/>
            <person name="Banfield J.F."/>
        </authorList>
    </citation>
    <scope>NUCLEOTIDE SEQUENCE [LARGE SCALE GENOMIC DNA]</scope>
    <source>
        <strain evidence="18">S2_005_002_R2_34</strain>
    </source>
</reference>
<evidence type="ECO:0000256" key="4">
    <source>
        <dbReference type="ARBA" id="ARBA00022645"/>
    </source>
</evidence>
<keyword evidence="11" id="KW-0511">Multifunctional enzyme</keyword>
<dbReference type="InterPro" id="IPR012338">
    <property type="entry name" value="Beta-lactam/transpept-like"/>
</dbReference>
<feature type="domain" description="Penicillin-binding protein transpeptidase" evidence="16">
    <location>
        <begin position="339"/>
        <end position="578"/>
    </location>
</feature>
<dbReference type="Gene3D" id="3.40.710.10">
    <property type="entry name" value="DD-peptidase/beta-lactamase superfamily"/>
    <property type="match status" value="1"/>
</dbReference>
<dbReference type="GO" id="GO:0006508">
    <property type="term" value="P:proteolysis"/>
    <property type="evidence" value="ECO:0007669"/>
    <property type="project" value="UniProtKB-KW"/>
</dbReference>
<feature type="domain" description="Glycosyl transferase family 51" evidence="17">
    <location>
        <begin position="86"/>
        <end position="251"/>
    </location>
</feature>
<dbReference type="InterPro" id="IPR036950">
    <property type="entry name" value="PBP_transglycosylase"/>
</dbReference>
<keyword evidence="15" id="KW-1133">Transmembrane helix</keyword>
<dbReference type="InterPro" id="IPR001460">
    <property type="entry name" value="PCN-bd_Tpept"/>
</dbReference>
<evidence type="ECO:0000259" key="17">
    <source>
        <dbReference type="Pfam" id="PF00912"/>
    </source>
</evidence>
<evidence type="ECO:0000256" key="13">
    <source>
        <dbReference type="ARBA" id="ARBA00034000"/>
    </source>
</evidence>
<dbReference type="InterPro" id="IPR023346">
    <property type="entry name" value="Lysozyme-like_dom_sf"/>
</dbReference>
<keyword evidence="5" id="KW-0645">Protease</keyword>
<dbReference type="Proteomes" id="UP000249185">
    <property type="component" value="Unassembled WGS sequence"/>
</dbReference>
<keyword evidence="15" id="KW-0812">Transmembrane</keyword>
<name>A0A2W5Q4H8_RHOSU</name>
<keyword evidence="8" id="KW-0378">Hydrolase</keyword>
<dbReference type="FunFam" id="1.10.3810.10:FF:000001">
    <property type="entry name" value="Penicillin-binding protein 1A"/>
    <property type="match status" value="1"/>
</dbReference>
<evidence type="ECO:0000256" key="6">
    <source>
        <dbReference type="ARBA" id="ARBA00022676"/>
    </source>
</evidence>
<evidence type="ECO:0000256" key="15">
    <source>
        <dbReference type="SAM" id="Phobius"/>
    </source>
</evidence>
<keyword evidence="6" id="KW-0328">Glycosyltransferase</keyword>
<evidence type="ECO:0000313" key="18">
    <source>
        <dbReference type="EMBL" id="PZQ52257.1"/>
    </source>
</evidence>
<dbReference type="PANTHER" id="PTHR32282">
    <property type="entry name" value="BINDING PROTEIN TRANSPEPTIDASE, PUTATIVE-RELATED"/>
    <property type="match status" value="1"/>
</dbReference>
<dbReference type="Gene3D" id="1.10.3810.10">
    <property type="entry name" value="Biosynthetic peptidoglycan transglycosylase-like"/>
    <property type="match status" value="1"/>
</dbReference>
<comment type="similarity">
    <text evidence="2">In the C-terminal section; belongs to the transpeptidase family.</text>
</comment>
<dbReference type="NCBIfam" id="TIGR02074">
    <property type="entry name" value="PBP_1a_fam"/>
    <property type="match status" value="1"/>
</dbReference>
<evidence type="ECO:0000256" key="14">
    <source>
        <dbReference type="ARBA" id="ARBA00049902"/>
    </source>
</evidence>
<dbReference type="Pfam" id="PF00905">
    <property type="entry name" value="Transpeptidase"/>
    <property type="match status" value="1"/>
</dbReference>
<dbReference type="SUPFAM" id="SSF53955">
    <property type="entry name" value="Lysozyme-like"/>
    <property type="match status" value="1"/>
</dbReference>